<sequence length="41" mass="4810">MSTYMQKLETLVSPSLQETVKRVMLLLKLKGQWVIWTQSIT</sequence>
<protein>
    <submittedName>
        <fullName evidence="1">Uncharacterized protein</fullName>
    </submittedName>
</protein>
<name>A0A2P2LPV2_RHIMU</name>
<reference evidence="1" key="1">
    <citation type="submission" date="2018-02" db="EMBL/GenBank/DDBJ databases">
        <title>Rhizophora mucronata_Transcriptome.</title>
        <authorList>
            <person name="Meera S.P."/>
            <person name="Sreeshan A."/>
            <person name="Augustine A."/>
        </authorList>
    </citation>
    <scope>NUCLEOTIDE SEQUENCE</scope>
    <source>
        <tissue evidence="1">Leaf</tissue>
    </source>
</reference>
<dbReference type="EMBL" id="GGEC01039502">
    <property type="protein sequence ID" value="MBX19986.1"/>
    <property type="molecule type" value="Transcribed_RNA"/>
</dbReference>
<accession>A0A2P2LPV2</accession>
<organism evidence="1">
    <name type="scientific">Rhizophora mucronata</name>
    <name type="common">Asiatic mangrove</name>
    <dbReference type="NCBI Taxonomy" id="61149"/>
    <lineage>
        <taxon>Eukaryota</taxon>
        <taxon>Viridiplantae</taxon>
        <taxon>Streptophyta</taxon>
        <taxon>Embryophyta</taxon>
        <taxon>Tracheophyta</taxon>
        <taxon>Spermatophyta</taxon>
        <taxon>Magnoliopsida</taxon>
        <taxon>eudicotyledons</taxon>
        <taxon>Gunneridae</taxon>
        <taxon>Pentapetalae</taxon>
        <taxon>rosids</taxon>
        <taxon>fabids</taxon>
        <taxon>Malpighiales</taxon>
        <taxon>Rhizophoraceae</taxon>
        <taxon>Rhizophora</taxon>
    </lineage>
</organism>
<dbReference type="AlphaFoldDB" id="A0A2P2LPV2"/>
<proteinExistence type="predicted"/>
<evidence type="ECO:0000313" key="1">
    <source>
        <dbReference type="EMBL" id="MBX19986.1"/>
    </source>
</evidence>